<gene>
    <name evidence="2" type="ORF">FIBSPDRAFT_882282</name>
</gene>
<evidence type="ECO:0000256" key="1">
    <source>
        <dbReference type="SAM" id="MobiDB-lite"/>
    </source>
</evidence>
<feature type="region of interest" description="Disordered" evidence="1">
    <location>
        <begin position="1"/>
        <end position="37"/>
    </location>
</feature>
<feature type="region of interest" description="Disordered" evidence="1">
    <location>
        <begin position="199"/>
        <end position="219"/>
    </location>
</feature>
<keyword evidence="3" id="KW-1185">Reference proteome</keyword>
<feature type="region of interest" description="Disordered" evidence="1">
    <location>
        <begin position="101"/>
        <end position="123"/>
    </location>
</feature>
<organism evidence="2 3">
    <name type="scientific">Athelia psychrophila</name>
    <dbReference type="NCBI Taxonomy" id="1759441"/>
    <lineage>
        <taxon>Eukaryota</taxon>
        <taxon>Fungi</taxon>
        <taxon>Dikarya</taxon>
        <taxon>Basidiomycota</taxon>
        <taxon>Agaricomycotina</taxon>
        <taxon>Agaricomycetes</taxon>
        <taxon>Agaricomycetidae</taxon>
        <taxon>Atheliales</taxon>
        <taxon>Atheliaceae</taxon>
        <taxon>Athelia</taxon>
    </lineage>
</organism>
<feature type="compositionally biased region" description="Pro residues" evidence="1">
    <location>
        <begin position="16"/>
        <end position="28"/>
    </location>
</feature>
<dbReference type="Proteomes" id="UP000076532">
    <property type="component" value="Unassembled WGS sequence"/>
</dbReference>
<feature type="compositionally biased region" description="Polar residues" evidence="1">
    <location>
        <begin position="101"/>
        <end position="119"/>
    </location>
</feature>
<dbReference type="EMBL" id="KV417484">
    <property type="protein sequence ID" value="KZP32989.1"/>
    <property type="molecule type" value="Genomic_DNA"/>
</dbReference>
<proteinExistence type="predicted"/>
<name>A0A166VRG2_9AGAM</name>
<feature type="region of interest" description="Disordered" evidence="1">
    <location>
        <begin position="342"/>
        <end position="405"/>
    </location>
</feature>
<sequence>MSHLCRGPSYRKPAPTFVPSPVPSPPSSPRMTSPAPRERILQSFEAAMDKEMPPLPSGWRDAIHKATSSDKRRIASVAPESVVIATPLSDFVTISRASSVYGSASGGEQDSSPSSTQAYLSDDYSFSGSSVSDYGVEVPVSTLAVAPTPITPSPRSEYRPPTPPLAAHPRRISGPTAPPNVQGMSEDPERLLAVPNATPRVKKPAQQSLRSASAQPVSDVEPRQISAEYVVASVPSSPVASELRETWFRDTWYILPVLPLAEETEDLHCAGKLEMQSPDVSHQPKSRFWGRIGMLGHMLKKLKHVGPRSTYFNGLSSPSFDNPPRNLILNVIVVSNIRKASEPTSFNERRNPREWNITMAPRAQLRGQSSSQERGAHSHPADGGSQKPSHRENNINTADHKLAMH</sequence>
<evidence type="ECO:0000313" key="3">
    <source>
        <dbReference type="Proteomes" id="UP000076532"/>
    </source>
</evidence>
<protein>
    <submittedName>
        <fullName evidence="2">Uncharacterized protein</fullName>
    </submittedName>
</protein>
<evidence type="ECO:0000313" key="2">
    <source>
        <dbReference type="EMBL" id="KZP32989.1"/>
    </source>
</evidence>
<accession>A0A166VRG2</accession>
<feature type="region of interest" description="Disordered" evidence="1">
    <location>
        <begin position="146"/>
        <end position="185"/>
    </location>
</feature>
<feature type="compositionally biased region" description="Basic and acidic residues" evidence="1">
    <location>
        <begin position="389"/>
        <end position="405"/>
    </location>
</feature>
<feature type="compositionally biased region" description="Polar residues" evidence="1">
    <location>
        <begin position="205"/>
        <end position="216"/>
    </location>
</feature>
<reference evidence="2 3" key="1">
    <citation type="journal article" date="2016" name="Mol. Biol. Evol.">
        <title>Comparative Genomics of Early-Diverging Mushroom-Forming Fungi Provides Insights into the Origins of Lignocellulose Decay Capabilities.</title>
        <authorList>
            <person name="Nagy L.G."/>
            <person name="Riley R."/>
            <person name="Tritt A."/>
            <person name="Adam C."/>
            <person name="Daum C."/>
            <person name="Floudas D."/>
            <person name="Sun H."/>
            <person name="Yadav J.S."/>
            <person name="Pangilinan J."/>
            <person name="Larsson K.H."/>
            <person name="Matsuura K."/>
            <person name="Barry K."/>
            <person name="Labutti K."/>
            <person name="Kuo R."/>
            <person name="Ohm R.A."/>
            <person name="Bhattacharya S.S."/>
            <person name="Shirouzu T."/>
            <person name="Yoshinaga Y."/>
            <person name="Martin F.M."/>
            <person name="Grigoriev I.V."/>
            <person name="Hibbett D.S."/>
        </authorList>
    </citation>
    <scope>NUCLEOTIDE SEQUENCE [LARGE SCALE GENOMIC DNA]</scope>
    <source>
        <strain evidence="2 3">CBS 109695</strain>
    </source>
</reference>
<dbReference type="OrthoDB" id="3230513at2759"/>
<dbReference type="AlphaFoldDB" id="A0A166VRG2"/>